<dbReference type="HAMAP" id="MF_00512">
    <property type="entry name" value="Ribosomal_eS6"/>
    <property type="match status" value="1"/>
</dbReference>
<evidence type="ECO:0000313" key="6">
    <source>
        <dbReference type="EMBL" id="SJK85466.1"/>
    </source>
</evidence>
<evidence type="ECO:0000256" key="3">
    <source>
        <dbReference type="ARBA" id="ARBA00023274"/>
    </source>
</evidence>
<reference evidence="5 8" key="1">
    <citation type="submission" date="2016-04" db="EMBL/GenBank/DDBJ databases">
        <authorList>
            <person name="Evans L.H."/>
            <person name="Alamgir A."/>
            <person name="Owens N."/>
            <person name="Weber N.D."/>
            <person name="Virtaneva K."/>
            <person name="Barbian K."/>
            <person name="Babar A."/>
            <person name="Rosenke K."/>
        </authorList>
    </citation>
    <scope>NUCLEOTIDE SEQUENCE [LARGE SCALE GENOMIC DNA]</scope>
    <source>
        <strain evidence="5">S5</strain>
        <strain evidence="8">S5(T) (JCM 30642 \VKM B-2941)</strain>
    </source>
</reference>
<keyword evidence="2 4" id="KW-0689">Ribosomal protein</keyword>
<dbReference type="Proteomes" id="UP000195607">
    <property type="component" value="Chromosome I"/>
</dbReference>
<name>A0A1N5W8Y7_9ARCH</name>
<protein>
    <recommendedName>
        <fullName evidence="4">Small ribosomal subunit protein eS6</fullName>
    </recommendedName>
</protein>
<keyword evidence="7" id="KW-1185">Reference proteome</keyword>
<evidence type="ECO:0000256" key="4">
    <source>
        <dbReference type="HAMAP-Rule" id="MF_00512"/>
    </source>
</evidence>
<evidence type="ECO:0000313" key="8">
    <source>
        <dbReference type="Proteomes" id="UP000195607"/>
    </source>
</evidence>
<dbReference type="OrthoDB" id="7793at2157"/>
<dbReference type="Proteomes" id="UP000187822">
    <property type="component" value="Chromosome I"/>
</dbReference>
<dbReference type="EMBL" id="LT719092">
    <property type="protein sequence ID" value="SJK85466.1"/>
    <property type="molecule type" value="Genomic_DNA"/>
</dbReference>
<dbReference type="GO" id="GO:0003735">
    <property type="term" value="F:structural constituent of ribosome"/>
    <property type="evidence" value="ECO:0007669"/>
    <property type="project" value="InterPro"/>
</dbReference>
<keyword evidence="3 4" id="KW-0687">Ribonucleoprotein</keyword>
<dbReference type="EMBL" id="LT671858">
    <property type="protein sequence ID" value="SIM81469.1"/>
    <property type="molecule type" value="Genomic_DNA"/>
</dbReference>
<gene>
    <name evidence="4" type="primary">rps6e</name>
    <name evidence="6" type="ORF">CPM_1680</name>
    <name evidence="5" type="ORF">CSP5_1709</name>
</gene>
<proteinExistence type="inferred from homology"/>
<dbReference type="InterPro" id="IPR001377">
    <property type="entry name" value="Ribosomal_eS6"/>
</dbReference>
<comment type="similarity">
    <text evidence="1 4">Belongs to the eukaryotic ribosomal protein eS6 family.</text>
</comment>
<evidence type="ECO:0000313" key="7">
    <source>
        <dbReference type="Proteomes" id="UP000187822"/>
    </source>
</evidence>
<dbReference type="InterPro" id="IPR020924">
    <property type="entry name" value="Ribosomal_eS6_arc"/>
</dbReference>
<evidence type="ECO:0000313" key="5">
    <source>
        <dbReference type="EMBL" id="SIM81469.1"/>
    </source>
</evidence>
<dbReference type="SMART" id="SM01405">
    <property type="entry name" value="Ribosomal_S6e"/>
    <property type="match status" value="1"/>
</dbReference>
<accession>A0A1N5W8Y7</accession>
<dbReference type="KEGG" id="cdiv:CPM_1680"/>
<dbReference type="RefSeq" id="WP_021790424.1">
    <property type="nucleotide sequence ID" value="NZ_LT671858.1"/>
</dbReference>
<dbReference type="Pfam" id="PF01092">
    <property type="entry name" value="Ribosomal_S6e"/>
    <property type="match status" value="1"/>
</dbReference>
<dbReference type="GO" id="GO:0006412">
    <property type="term" value="P:translation"/>
    <property type="evidence" value="ECO:0007669"/>
    <property type="project" value="UniProtKB-UniRule"/>
</dbReference>
<dbReference type="STRING" id="1673428.CPM_1680"/>
<evidence type="ECO:0000256" key="2">
    <source>
        <dbReference type="ARBA" id="ARBA00022980"/>
    </source>
</evidence>
<dbReference type="GO" id="GO:1990904">
    <property type="term" value="C:ribonucleoprotein complex"/>
    <property type="evidence" value="ECO:0007669"/>
    <property type="project" value="UniProtKB-KW"/>
</dbReference>
<dbReference type="GO" id="GO:0005840">
    <property type="term" value="C:ribosome"/>
    <property type="evidence" value="ECO:0007669"/>
    <property type="project" value="UniProtKB-KW"/>
</dbReference>
<reference evidence="6" key="2">
    <citation type="submission" date="2016-06" db="EMBL/GenBank/DDBJ databases">
        <authorList>
            <person name="Olsen C.W."/>
            <person name="Carey S."/>
            <person name="Hinshaw L."/>
            <person name="Karasin A.I."/>
        </authorList>
    </citation>
    <scope>NUCLEOTIDE SEQUENCE [LARGE SCALE GENOMIC DNA]</scope>
    <source>
        <strain evidence="6">PM4</strain>
    </source>
</reference>
<sequence>MAGGNSLAIIADKKTGKTYKKEIKPENLSLLNGRRVGEEIDGIFFEMPGYKLKITGGSSIDGFPMKPDLFIQGKKRILVTYSKGNRGKSGLRERVTFRGAIVGPDISQLNFIVTQYGPDPLEKPEETKE</sequence>
<dbReference type="GeneID" id="41588951"/>
<organism evidence="5 8">
    <name type="scientific">Cuniculiplasma divulgatum</name>
    <dbReference type="NCBI Taxonomy" id="1673428"/>
    <lineage>
        <taxon>Archaea</taxon>
        <taxon>Methanobacteriati</taxon>
        <taxon>Thermoplasmatota</taxon>
        <taxon>Thermoplasmata</taxon>
        <taxon>Thermoplasmatales</taxon>
        <taxon>Cuniculiplasmataceae</taxon>
        <taxon>Cuniculiplasma</taxon>
    </lineage>
</organism>
<evidence type="ECO:0000256" key="1">
    <source>
        <dbReference type="ARBA" id="ARBA00009312"/>
    </source>
</evidence>
<reference evidence="7" key="3">
    <citation type="submission" date="2016-06" db="EMBL/GenBank/DDBJ databases">
        <authorList>
            <person name="Toshchakov V.S."/>
        </authorList>
    </citation>
    <scope>NUCLEOTIDE SEQUENCE [LARGE SCALE GENOMIC DNA]</scope>
    <source>
        <strain>PM4 (JCM 30641</strain>
        <strain evidence="7">\VKM B-2940)</strain>
    </source>
</reference>
<dbReference type="PANTHER" id="PTHR11502">
    <property type="entry name" value="40S RIBOSOMAL PROTEIN S6"/>
    <property type="match status" value="1"/>
</dbReference>
<dbReference type="AlphaFoldDB" id="A0A1N5W8Y7"/>